<evidence type="ECO:0000256" key="7">
    <source>
        <dbReference type="ARBA" id="ARBA00023136"/>
    </source>
</evidence>
<evidence type="ECO:0000256" key="6">
    <source>
        <dbReference type="ARBA" id="ARBA00022989"/>
    </source>
</evidence>
<dbReference type="PANTHER" id="PTHR35011:SF10">
    <property type="entry name" value="TRAP TRANSPORTER SMALL PERMEASE PROTEIN"/>
    <property type="match status" value="1"/>
</dbReference>
<keyword evidence="2 9" id="KW-0813">Transport</keyword>
<comment type="subcellular location">
    <subcellularLocation>
        <location evidence="1 9">Cell inner membrane</location>
        <topology evidence="1 9">Multi-pass membrane protein</topology>
    </subcellularLocation>
</comment>
<organism evidence="11 12">
    <name type="scientific">Caenispirillum bisanense</name>
    <dbReference type="NCBI Taxonomy" id="414052"/>
    <lineage>
        <taxon>Bacteria</taxon>
        <taxon>Pseudomonadati</taxon>
        <taxon>Pseudomonadota</taxon>
        <taxon>Alphaproteobacteria</taxon>
        <taxon>Rhodospirillales</taxon>
        <taxon>Novispirillaceae</taxon>
        <taxon>Caenispirillum</taxon>
    </lineage>
</organism>
<feature type="domain" description="Tripartite ATP-independent periplasmic transporters DctQ component" evidence="10">
    <location>
        <begin position="31"/>
        <end position="164"/>
    </location>
</feature>
<protein>
    <recommendedName>
        <fullName evidence="9">TRAP transporter small permease protein</fullName>
    </recommendedName>
</protein>
<dbReference type="GO" id="GO:0015740">
    <property type="term" value="P:C4-dicarboxylate transport"/>
    <property type="evidence" value="ECO:0007669"/>
    <property type="project" value="TreeGrafter"/>
</dbReference>
<comment type="subunit">
    <text evidence="9">The complex comprises the extracytoplasmic solute receptor protein and the two transmembrane proteins.</text>
</comment>
<dbReference type="RefSeq" id="WP_097280695.1">
    <property type="nucleotide sequence ID" value="NZ_OCNJ01000009.1"/>
</dbReference>
<feature type="transmembrane region" description="Helical" evidence="9">
    <location>
        <begin position="53"/>
        <end position="71"/>
    </location>
</feature>
<dbReference type="OrthoDB" id="6385730at2"/>
<evidence type="ECO:0000256" key="5">
    <source>
        <dbReference type="ARBA" id="ARBA00022692"/>
    </source>
</evidence>
<evidence type="ECO:0000256" key="8">
    <source>
        <dbReference type="ARBA" id="ARBA00038436"/>
    </source>
</evidence>
<dbReference type="InterPro" id="IPR007387">
    <property type="entry name" value="TRAP_DctQ"/>
</dbReference>
<evidence type="ECO:0000256" key="3">
    <source>
        <dbReference type="ARBA" id="ARBA00022475"/>
    </source>
</evidence>
<evidence type="ECO:0000313" key="11">
    <source>
        <dbReference type="EMBL" id="SOD99467.1"/>
    </source>
</evidence>
<dbReference type="GO" id="GO:0005886">
    <property type="term" value="C:plasma membrane"/>
    <property type="evidence" value="ECO:0007669"/>
    <property type="project" value="UniProtKB-SubCell"/>
</dbReference>
<gene>
    <name evidence="11" type="ORF">SAMN05421508_10923</name>
</gene>
<accession>A0A286GV69</accession>
<evidence type="ECO:0000256" key="4">
    <source>
        <dbReference type="ARBA" id="ARBA00022519"/>
    </source>
</evidence>
<feature type="transmembrane region" description="Helical" evidence="9">
    <location>
        <begin position="92"/>
        <end position="114"/>
    </location>
</feature>
<keyword evidence="3" id="KW-1003">Cell membrane</keyword>
<feature type="transmembrane region" description="Helical" evidence="9">
    <location>
        <begin position="134"/>
        <end position="156"/>
    </location>
</feature>
<feature type="transmembrane region" description="Helical" evidence="9">
    <location>
        <begin position="20"/>
        <end position="41"/>
    </location>
</feature>
<keyword evidence="12" id="KW-1185">Reference proteome</keyword>
<keyword evidence="7 9" id="KW-0472">Membrane</keyword>
<keyword evidence="5 9" id="KW-0812">Transmembrane</keyword>
<sequence>MDPVSHELPPVEATKGERLLGALSMVGLGLLALIVTVTVVSRWVGRSIIPDDVLLVQELMVAVILLPLGLVTAARQHISVEVFTARVSPRTLAVLSALGHGLGLLFALLLLAAGAKGFLGAWKTQDYYNGVLHIPMWIGQAVFVFAMVLFALRLAIMIVHDLRRLGAGKA</sequence>
<keyword evidence="6 9" id="KW-1133">Transmembrane helix</keyword>
<dbReference type="Proteomes" id="UP000219621">
    <property type="component" value="Unassembled WGS sequence"/>
</dbReference>
<name>A0A286GV69_9PROT</name>
<dbReference type="PANTHER" id="PTHR35011">
    <property type="entry name" value="2,3-DIKETO-L-GULONATE TRAP TRANSPORTER SMALL PERMEASE PROTEIN YIAM"/>
    <property type="match status" value="1"/>
</dbReference>
<evidence type="ECO:0000256" key="1">
    <source>
        <dbReference type="ARBA" id="ARBA00004429"/>
    </source>
</evidence>
<dbReference type="GO" id="GO:0022857">
    <property type="term" value="F:transmembrane transporter activity"/>
    <property type="evidence" value="ECO:0007669"/>
    <property type="project" value="UniProtKB-UniRule"/>
</dbReference>
<evidence type="ECO:0000313" key="12">
    <source>
        <dbReference type="Proteomes" id="UP000219621"/>
    </source>
</evidence>
<keyword evidence="4 9" id="KW-0997">Cell inner membrane</keyword>
<dbReference type="EMBL" id="OCNJ01000009">
    <property type="protein sequence ID" value="SOD99467.1"/>
    <property type="molecule type" value="Genomic_DNA"/>
</dbReference>
<reference evidence="11 12" key="1">
    <citation type="submission" date="2017-09" db="EMBL/GenBank/DDBJ databases">
        <authorList>
            <person name="Ehlers B."/>
            <person name="Leendertz F.H."/>
        </authorList>
    </citation>
    <scope>NUCLEOTIDE SEQUENCE [LARGE SCALE GENOMIC DNA]</scope>
    <source>
        <strain evidence="11 12">USBA 140</strain>
    </source>
</reference>
<proteinExistence type="inferred from homology"/>
<dbReference type="InterPro" id="IPR055348">
    <property type="entry name" value="DctQ"/>
</dbReference>
<dbReference type="Pfam" id="PF04290">
    <property type="entry name" value="DctQ"/>
    <property type="match status" value="1"/>
</dbReference>
<evidence type="ECO:0000259" key="10">
    <source>
        <dbReference type="Pfam" id="PF04290"/>
    </source>
</evidence>
<evidence type="ECO:0000256" key="2">
    <source>
        <dbReference type="ARBA" id="ARBA00022448"/>
    </source>
</evidence>
<evidence type="ECO:0000256" key="9">
    <source>
        <dbReference type="RuleBase" id="RU369079"/>
    </source>
</evidence>
<dbReference type="AlphaFoldDB" id="A0A286GV69"/>
<comment type="similarity">
    <text evidence="8 9">Belongs to the TRAP transporter small permease family.</text>
</comment>
<comment type="function">
    <text evidence="9">Part of the tripartite ATP-independent periplasmic (TRAP) transport system.</text>
</comment>